<keyword evidence="13" id="KW-1185">Reference proteome</keyword>
<comment type="similarity">
    <text evidence="2">Belongs to the ING family.</text>
</comment>
<feature type="region of interest" description="Disordered" evidence="9">
    <location>
        <begin position="100"/>
        <end position="145"/>
    </location>
</feature>
<keyword evidence="6" id="KW-0156">Chromatin regulator</keyword>
<evidence type="ECO:0000256" key="5">
    <source>
        <dbReference type="ARBA" id="ARBA00022833"/>
    </source>
</evidence>
<feature type="domain" description="Inhibitor of growth protein N-terminal histone-binding" evidence="11">
    <location>
        <begin position="57"/>
        <end position="208"/>
    </location>
</feature>
<dbReference type="EMBL" id="NRSZ01000250">
    <property type="protein sequence ID" value="PNY28510.1"/>
    <property type="molecule type" value="Genomic_DNA"/>
</dbReference>
<feature type="site" description="Histone H3K4me3 binding" evidence="8">
    <location>
        <position position="733"/>
    </location>
</feature>
<feature type="region of interest" description="Disordered" evidence="9">
    <location>
        <begin position="223"/>
        <end position="244"/>
    </location>
</feature>
<keyword evidence="4" id="KW-0863">Zinc-finger</keyword>
<dbReference type="CDD" id="cd15505">
    <property type="entry name" value="PHD_ING"/>
    <property type="match status" value="1"/>
</dbReference>
<evidence type="ECO:0000256" key="8">
    <source>
        <dbReference type="PIRSR" id="PIRSR628651-50"/>
    </source>
</evidence>
<evidence type="ECO:0000256" key="2">
    <source>
        <dbReference type="ARBA" id="ARBA00010210"/>
    </source>
</evidence>
<feature type="site" description="Histone H3K4me3 binding" evidence="8">
    <location>
        <position position="722"/>
    </location>
</feature>
<evidence type="ECO:0000313" key="13">
    <source>
        <dbReference type="Proteomes" id="UP000236621"/>
    </source>
</evidence>
<sequence length="846" mass="87877">MKSAKPPPVDAPAHRRSQPVRQTRTNPPRSSANPARSGGGSANAGPSGDQPIDIFPAITHFADTITALPKELVRHFTLLKEVDAKLFSPEEQLFKLVTAASNASSPEPRPNNDASSIAAPTSAPMSAQNSSSGITPTAQSAPSTVEPHATAIGVFDSSNIPRRQLFRQTAFKIQEMLVSLEEKNHVISTANEALQRQLARVEDVWPYLENEFSDEAKWGSTTHWAYPENRNGRASNTERARRDGAAAISAAAQALADEAAARSDARKQAVQAKRNQKNQHHDSDADEHTGRHKGDGSKKPQGGKGRKTTTAAATAATAAAAAAADDNGIGLGISGASATNGNPPQKRRKVEKTPNGGEPMERAVSGAFGNSVPKAKTNSPRRTPAPDGGPRKRKALPSGSGQAKKKNGAPGLSPSIASSPVMDSLPEPKPQVRASPAPASVPRPASSRARQNSLQSNAGNGRARAPSTASKKPNGNGPGTLDLSSTSAFPRSGNERKTSKEPSAPVKTEPMAKEGDLAESTAGSRAESTTGSTAGAAKKEGKADEADRKSESVPPPPQPPPPPPQNAVTVTTKSGRTSKPSTPAVATFQDAARSRLSRNTDNGNGNSGGNNNSNSNSDNSDGNSNSNSNNNSSTNSSTNTNSSNINSNGNGNGNGNDSGNGNSNSNSNSNSNGNGNKKNHKKANSVAQAVAPQVLEEDANNSSSLQGDEDEDGDIDADEPTYCYCNSVSYGEMVACDADGCEREWFHLACVGLKVAPGSKSECSMVPCRGAGCGLTDVLYSEMVLRGLQGAPQNGRQKGQQPVDGWADVIVCEKRCLCQDSNRGTGAMYGRALGFRYGVLTGGGCH</sequence>
<feature type="site" description="Histone H3K4me3 binding" evidence="8">
    <location>
        <position position="737"/>
    </location>
</feature>
<feature type="domain" description="Zinc finger PHD-type" evidence="10">
    <location>
        <begin position="722"/>
        <end position="769"/>
    </location>
</feature>
<dbReference type="SMART" id="SM00249">
    <property type="entry name" value="PHD"/>
    <property type="match status" value="1"/>
</dbReference>
<dbReference type="SUPFAM" id="SSF57903">
    <property type="entry name" value="FYVE/PHD zinc finger"/>
    <property type="match status" value="1"/>
</dbReference>
<dbReference type="PANTHER" id="PTHR10333">
    <property type="entry name" value="INHIBITOR OF GROWTH PROTEIN"/>
    <property type="match status" value="1"/>
</dbReference>
<evidence type="ECO:0000256" key="1">
    <source>
        <dbReference type="ARBA" id="ARBA00004123"/>
    </source>
</evidence>
<evidence type="ECO:0000259" key="10">
    <source>
        <dbReference type="SMART" id="SM00249"/>
    </source>
</evidence>
<dbReference type="GO" id="GO:0033698">
    <property type="term" value="C:Rpd3L complex"/>
    <property type="evidence" value="ECO:0007669"/>
    <property type="project" value="TreeGrafter"/>
</dbReference>
<organism evidence="12 13">
    <name type="scientific">Tolypocladium capitatum</name>
    <dbReference type="NCBI Taxonomy" id="45235"/>
    <lineage>
        <taxon>Eukaryota</taxon>
        <taxon>Fungi</taxon>
        <taxon>Dikarya</taxon>
        <taxon>Ascomycota</taxon>
        <taxon>Pezizomycotina</taxon>
        <taxon>Sordariomycetes</taxon>
        <taxon>Hypocreomycetidae</taxon>
        <taxon>Hypocreales</taxon>
        <taxon>Ophiocordycipitaceae</taxon>
        <taxon>Tolypocladium</taxon>
    </lineage>
</organism>
<feature type="compositionally biased region" description="Low complexity" evidence="9">
    <location>
        <begin position="599"/>
        <end position="649"/>
    </location>
</feature>
<keyword evidence="5" id="KW-0862">Zinc</keyword>
<feature type="compositionally biased region" description="Basic and acidic residues" evidence="9">
    <location>
        <begin position="279"/>
        <end position="298"/>
    </location>
</feature>
<feature type="compositionally biased region" description="Polar residues" evidence="9">
    <location>
        <begin position="112"/>
        <end position="143"/>
    </location>
</feature>
<comment type="subcellular location">
    <subcellularLocation>
        <location evidence="1">Nucleus</location>
    </subcellularLocation>
</comment>
<evidence type="ECO:0000256" key="9">
    <source>
        <dbReference type="SAM" id="MobiDB-lite"/>
    </source>
</evidence>
<dbReference type="OrthoDB" id="4173905at2759"/>
<dbReference type="InterPro" id="IPR001965">
    <property type="entry name" value="Znf_PHD"/>
</dbReference>
<feature type="compositionally biased region" description="Polar residues" evidence="9">
    <location>
        <begin position="566"/>
        <end position="581"/>
    </location>
</feature>
<feature type="compositionally biased region" description="Polar residues" evidence="9">
    <location>
        <begin position="19"/>
        <end position="28"/>
    </location>
</feature>
<comment type="caution">
    <text evidence="12">The sequence shown here is derived from an EMBL/GenBank/DDBJ whole genome shotgun (WGS) entry which is preliminary data.</text>
</comment>
<dbReference type="Pfam" id="PF12998">
    <property type="entry name" value="ING"/>
    <property type="match status" value="1"/>
</dbReference>
<keyword evidence="3" id="KW-0479">Metal-binding</keyword>
<dbReference type="InterPro" id="IPR013083">
    <property type="entry name" value="Znf_RING/FYVE/PHD"/>
</dbReference>
<evidence type="ECO:0000256" key="4">
    <source>
        <dbReference type="ARBA" id="ARBA00022771"/>
    </source>
</evidence>
<feature type="non-terminal residue" evidence="12">
    <location>
        <position position="846"/>
    </location>
</feature>
<proteinExistence type="inferred from homology"/>
<dbReference type="GO" id="GO:0006355">
    <property type="term" value="P:regulation of DNA-templated transcription"/>
    <property type="evidence" value="ECO:0007669"/>
    <property type="project" value="TreeGrafter"/>
</dbReference>
<feature type="compositionally biased region" description="Low complexity" evidence="9">
    <location>
        <begin position="518"/>
        <end position="536"/>
    </location>
</feature>
<dbReference type="GO" id="GO:0070210">
    <property type="term" value="C:Rpd3L-Expanded complex"/>
    <property type="evidence" value="ECO:0007669"/>
    <property type="project" value="TreeGrafter"/>
</dbReference>
<feature type="site" description="Histone H3K4me3 binding" evidence="8">
    <location>
        <position position="745"/>
    </location>
</feature>
<dbReference type="InterPro" id="IPR028651">
    <property type="entry name" value="ING_fam"/>
</dbReference>
<evidence type="ECO:0000256" key="3">
    <source>
        <dbReference type="ARBA" id="ARBA00022723"/>
    </source>
</evidence>
<dbReference type="GO" id="GO:0006325">
    <property type="term" value="P:chromatin organization"/>
    <property type="evidence" value="ECO:0007669"/>
    <property type="project" value="UniProtKB-KW"/>
</dbReference>
<feature type="compositionally biased region" description="Low complexity" evidence="9">
    <location>
        <begin position="432"/>
        <end position="450"/>
    </location>
</feature>
<dbReference type="Proteomes" id="UP000236621">
    <property type="component" value="Unassembled WGS sequence"/>
</dbReference>
<evidence type="ECO:0000313" key="12">
    <source>
        <dbReference type="EMBL" id="PNY28510.1"/>
    </source>
</evidence>
<reference evidence="12 13" key="1">
    <citation type="submission" date="2017-08" db="EMBL/GenBank/DDBJ databases">
        <title>Harnessing the power of phylogenomics to disentangle the directionality and signatures of interkingdom host jumping in the parasitic fungal genus Tolypocladium.</title>
        <authorList>
            <person name="Quandt C.A."/>
            <person name="Patterson W."/>
            <person name="Spatafora J.W."/>
        </authorList>
    </citation>
    <scope>NUCLEOTIDE SEQUENCE [LARGE SCALE GENOMIC DNA]</scope>
    <source>
        <strain evidence="12 13">CBS 113982</strain>
    </source>
</reference>
<feature type="region of interest" description="Disordered" evidence="9">
    <location>
        <begin position="1"/>
        <end position="51"/>
    </location>
</feature>
<feature type="region of interest" description="Disordered" evidence="9">
    <location>
        <begin position="259"/>
        <end position="311"/>
    </location>
</feature>
<gene>
    <name evidence="12" type="ORF">TCAP_01583</name>
</gene>
<dbReference type="InterPro" id="IPR024610">
    <property type="entry name" value="ING_N_histone-binding"/>
</dbReference>
<dbReference type="InterPro" id="IPR011011">
    <property type="entry name" value="Znf_FYVE_PHD"/>
</dbReference>
<feature type="compositionally biased region" description="Pro residues" evidence="9">
    <location>
        <begin position="1"/>
        <end position="10"/>
    </location>
</feature>
<evidence type="ECO:0000256" key="6">
    <source>
        <dbReference type="ARBA" id="ARBA00022853"/>
    </source>
</evidence>
<dbReference type="AlphaFoldDB" id="A0A2K3QLW1"/>
<accession>A0A2K3QLW1</accession>
<feature type="compositionally biased region" description="Pro residues" evidence="9">
    <location>
        <begin position="553"/>
        <end position="565"/>
    </location>
</feature>
<dbReference type="GO" id="GO:0008270">
    <property type="term" value="F:zinc ion binding"/>
    <property type="evidence" value="ECO:0007669"/>
    <property type="project" value="UniProtKB-KW"/>
</dbReference>
<protein>
    <submittedName>
        <fullName evidence="12">Chromatin modification-related protein</fullName>
    </submittedName>
</protein>
<dbReference type="Gene3D" id="3.30.40.10">
    <property type="entry name" value="Zinc/RING finger domain, C3HC4 (zinc finger)"/>
    <property type="match status" value="1"/>
</dbReference>
<dbReference type="SMART" id="SM01408">
    <property type="entry name" value="ING"/>
    <property type="match status" value="1"/>
</dbReference>
<dbReference type="PANTHER" id="PTHR10333:SF42">
    <property type="entry name" value="INHIBITOR OF GROWTH PROTEIN 5"/>
    <property type="match status" value="1"/>
</dbReference>
<feature type="region of interest" description="Disordered" evidence="9">
    <location>
        <begin position="334"/>
        <end position="686"/>
    </location>
</feature>
<keyword evidence="7" id="KW-0539">Nucleus</keyword>
<feature type="compositionally biased region" description="Low complexity" evidence="9">
    <location>
        <begin position="659"/>
        <end position="676"/>
    </location>
</feature>
<evidence type="ECO:0000259" key="11">
    <source>
        <dbReference type="SMART" id="SM01408"/>
    </source>
</evidence>
<evidence type="ECO:0000256" key="7">
    <source>
        <dbReference type="ARBA" id="ARBA00023242"/>
    </source>
</evidence>
<feature type="compositionally biased region" description="Basic and acidic residues" evidence="9">
    <location>
        <begin position="537"/>
        <end position="551"/>
    </location>
</feature>
<name>A0A2K3QLW1_9HYPO</name>
<dbReference type="STRING" id="45235.A0A2K3QLW1"/>